<sequence length="140" mass="15678">MDSDERLREASDMDDGDRISSLPDDLLLSILVRLRSTPAAARTSLLSRRWRHLWTQLREVVLENLHSSATVTAALAQLAADANTAPPEFSRLAITFRHQELRYPDTAIPVPTMSSLREDNLKNGIRGHVISEKSAFMSPE</sequence>
<dbReference type="Gramene" id="TVU02262">
    <property type="protein sequence ID" value="TVU02262"/>
    <property type="gene ID" value="EJB05_52258"/>
</dbReference>
<dbReference type="PANTHER" id="PTHR34709:SF80">
    <property type="entry name" value="F-BOX DOMAIN-CONTAINING PROTEIN"/>
    <property type="match status" value="1"/>
</dbReference>
<dbReference type="Pfam" id="PF00646">
    <property type="entry name" value="F-box"/>
    <property type="match status" value="1"/>
</dbReference>
<dbReference type="PANTHER" id="PTHR34709">
    <property type="entry name" value="OS10G0396666 PROTEIN"/>
    <property type="match status" value="1"/>
</dbReference>
<dbReference type="Gene3D" id="1.20.1280.50">
    <property type="match status" value="1"/>
</dbReference>
<feature type="non-terminal residue" evidence="2">
    <location>
        <position position="1"/>
    </location>
</feature>
<dbReference type="SUPFAM" id="SSF81383">
    <property type="entry name" value="F-box domain"/>
    <property type="match status" value="1"/>
</dbReference>
<reference evidence="2 3" key="1">
    <citation type="journal article" date="2019" name="Sci. Rep.">
        <title>A high-quality genome of Eragrostis curvula grass provides insights into Poaceae evolution and supports new strategies to enhance forage quality.</title>
        <authorList>
            <person name="Carballo J."/>
            <person name="Santos B.A.C.M."/>
            <person name="Zappacosta D."/>
            <person name="Garbus I."/>
            <person name="Selva J.P."/>
            <person name="Gallo C.A."/>
            <person name="Diaz A."/>
            <person name="Albertini E."/>
            <person name="Caccamo M."/>
            <person name="Echenique V."/>
        </authorList>
    </citation>
    <scope>NUCLEOTIDE SEQUENCE [LARGE SCALE GENOMIC DNA]</scope>
    <source>
        <strain evidence="3">cv. Victoria</strain>
        <tissue evidence="2">Leaf</tissue>
    </source>
</reference>
<proteinExistence type="predicted"/>
<name>A0A5J9STE4_9POAL</name>
<organism evidence="2 3">
    <name type="scientific">Eragrostis curvula</name>
    <name type="common">weeping love grass</name>
    <dbReference type="NCBI Taxonomy" id="38414"/>
    <lineage>
        <taxon>Eukaryota</taxon>
        <taxon>Viridiplantae</taxon>
        <taxon>Streptophyta</taxon>
        <taxon>Embryophyta</taxon>
        <taxon>Tracheophyta</taxon>
        <taxon>Spermatophyta</taxon>
        <taxon>Magnoliopsida</taxon>
        <taxon>Liliopsida</taxon>
        <taxon>Poales</taxon>
        <taxon>Poaceae</taxon>
        <taxon>PACMAD clade</taxon>
        <taxon>Chloridoideae</taxon>
        <taxon>Eragrostideae</taxon>
        <taxon>Eragrostidinae</taxon>
        <taxon>Eragrostis</taxon>
    </lineage>
</organism>
<dbReference type="PROSITE" id="PS50181">
    <property type="entry name" value="FBOX"/>
    <property type="match status" value="1"/>
</dbReference>
<feature type="domain" description="F-box" evidence="1">
    <location>
        <begin position="16"/>
        <end position="65"/>
    </location>
</feature>
<dbReference type="InterPro" id="IPR036047">
    <property type="entry name" value="F-box-like_dom_sf"/>
</dbReference>
<evidence type="ECO:0000313" key="3">
    <source>
        <dbReference type="Proteomes" id="UP000324897"/>
    </source>
</evidence>
<evidence type="ECO:0000313" key="2">
    <source>
        <dbReference type="EMBL" id="TVU02262.1"/>
    </source>
</evidence>
<evidence type="ECO:0000259" key="1">
    <source>
        <dbReference type="PROSITE" id="PS50181"/>
    </source>
</evidence>
<comment type="caution">
    <text evidence="2">The sequence shown here is derived from an EMBL/GenBank/DDBJ whole genome shotgun (WGS) entry which is preliminary data.</text>
</comment>
<dbReference type="InterPro" id="IPR055312">
    <property type="entry name" value="FBL15-like"/>
</dbReference>
<dbReference type="InterPro" id="IPR001810">
    <property type="entry name" value="F-box_dom"/>
</dbReference>
<accession>A0A5J9STE4</accession>
<gene>
    <name evidence="2" type="ORF">EJB05_52258</name>
</gene>
<dbReference type="AlphaFoldDB" id="A0A5J9STE4"/>
<dbReference type="Proteomes" id="UP000324897">
    <property type="component" value="Unassembled WGS sequence"/>
</dbReference>
<dbReference type="EMBL" id="RWGY01000344">
    <property type="protein sequence ID" value="TVU02262.1"/>
    <property type="molecule type" value="Genomic_DNA"/>
</dbReference>
<keyword evidence="3" id="KW-1185">Reference proteome</keyword>
<protein>
    <recommendedName>
        <fullName evidence="1">F-box domain-containing protein</fullName>
    </recommendedName>
</protein>